<keyword evidence="3" id="KW-1185">Reference proteome</keyword>
<evidence type="ECO:0000259" key="1">
    <source>
        <dbReference type="Pfam" id="PF13751"/>
    </source>
</evidence>
<evidence type="ECO:0000313" key="3">
    <source>
        <dbReference type="Proteomes" id="UP000269573"/>
    </source>
</evidence>
<evidence type="ECO:0000313" key="2">
    <source>
        <dbReference type="EMBL" id="RNB83264.1"/>
    </source>
</evidence>
<feature type="domain" description="Transposase DDE" evidence="1">
    <location>
        <begin position="24"/>
        <end position="86"/>
    </location>
</feature>
<organism evidence="2 3">
    <name type="scientific">Brevibacillus nitrificans</name>
    <dbReference type="NCBI Taxonomy" id="651560"/>
    <lineage>
        <taxon>Bacteria</taxon>
        <taxon>Bacillati</taxon>
        <taxon>Bacillota</taxon>
        <taxon>Bacilli</taxon>
        <taxon>Bacillales</taxon>
        <taxon>Paenibacillaceae</taxon>
        <taxon>Brevibacillus</taxon>
    </lineage>
</organism>
<dbReference type="EMBL" id="RHHU01000011">
    <property type="protein sequence ID" value="RNB83264.1"/>
    <property type="molecule type" value="Genomic_DNA"/>
</dbReference>
<dbReference type="InterPro" id="IPR025668">
    <property type="entry name" value="Tnp_DDE_dom"/>
</dbReference>
<dbReference type="AlphaFoldDB" id="A0A3M8D5A1"/>
<name>A0A3M8D5A1_9BACL</name>
<reference evidence="2 3" key="1">
    <citation type="submission" date="2018-10" db="EMBL/GenBank/DDBJ databases">
        <title>Phylogenomics of Brevibacillus.</title>
        <authorList>
            <person name="Dunlap C."/>
        </authorList>
    </citation>
    <scope>NUCLEOTIDE SEQUENCE [LARGE SCALE GENOMIC DNA]</scope>
    <source>
        <strain evidence="2 3">JCM 15774</strain>
    </source>
</reference>
<gene>
    <name evidence="2" type="ORF">EDM59_19725</name>
</gene>
<proteinExistence type="predicted"/>
<dbReference type="Pfam" id="PF13751">
    <property type="entry name" value="DDE_Tnp_1_6"/>
    <property type="match status" value="1"/>
</dbReference>
<protein>
    <recommendedName>
        <fullName evidence="1">Transposase DDE domain-containing protein</fullName>
    </recommendedName>
</protein>
<dbReference type="Proteomes" id="UP000269573">
    <property type="component" value="Unassembled WGS sequence"/>
</dbReference>
<comment type="caution">
    <text evidence="2">The sequence shown here is derived from an EMBL/GenBank/DDBJ whole genome shotgun (WGS) entry which is preliminary data.</text>
</comment>
<accession>A0A3M8D5A1</accession>
<sequence length="87" mass="10200">MEKFLVVQQVIHFSFTHVDGDGGQEGYIKIYTAKTKGCKECPLRGQCFTGSRPFRKIKRVLFHEALVRNKEPAKTEDYRNIRRLRNI</sequence>